<comment type="caution">
    <text evidence="1">The sequence shown here is derived from an EMBL/GenBank/DDBJ whole genome shotgun (WGS) entry which is preliminary data.</text>
</comment>
<dbReference type="AlphaFoldDB" id="A0A4C1UKA9"/>
<gene>
    <name evidence="1" type="ORF">EVAR_95271_1</name>
</gene>
<protein>
    <submittedName>
        <fullName evidence="1">Uncharacterized protein</fullName>
    </submittedName>
</protein>
<sequence length="130" mass="13963">MDCFLKKKKPTSLQARDDVIPNPYQRRWNAIVIKINIQYPSSASRALDVNTVHVVAGPPAGTFRFILKRSQSLTIIVRFSTQKAIGSKALYLAGKIETALVTAGPSVSNELGAAAANSCTAPESTCIKTS</sequence>
<name>A0A4C1UKA9_EUMVA</name>
<evidence type="ECO:0000313" key="1">
    <source>
        <dbReference type="EMBL" id="GBP26759.1"/>
    </source>
</evidence>
<evidence type="ECO:0000313" key="2">
    <source>
        <dbReference type="Proteomes" id="UP000299102"/>
    </source>
</evidence>
<reference evidence="1 2" key="1">
    <citation type="journal article" date="2019" name="Commun. Biol.">
        <title>The bagworm genome reveals a unique fibroin gene that provides high tensile strength.</title>
        <authorList>
            <person name="Kono N."/>
            <person name="Nakamura H."/>
            <person name="Ohtoshi R."/>
            <person name="Tomita M."/>
            <person name="Numata K."/>
            <person name="Arakawa K."/>
        </authorList>
    </citation>
    <scope>NUCLEOTIDE SEQUENCE [LARGE SCALE GENOMIC DNA]</scope>
</reference>
<keyword evidence="2" id="KW-1185">Reference proteome</keyword>
<organism evidence="1 2">
    <name type="scientific">Eumeta variegata</name>
    <name type="common">Bagworm moth</name>
    <name type="synonym">Eumeta japonica</name>
    <dbReference type="NCBI Taxonomy" id="151549"/>
    <lineage>
        <taxon>Eukaryota</taxon>
        <taxon>Metazoa</taxon>
        <taxon>Ecdysozoa</taxon>
        <taxon>Arthropoda</taxon>
        <taxon>Hexapoda</taxon>
        <taxon>Insecta</taxon>
        <taxon>Pterygota</taxon>
        <taxon>Neoptera</taxon>
        <taxon>Endopterygota</taxon>
        <taxon>Lepidoptera</taxon>
        <taxon>Glossata</taxon>
        <taxon>Ditrysia</taxon>
        <taxon>Tineoidea</taxon>
        <taxon>Psychidae</taxon>
        <taxon>Oiketicinae</taxon>
        <taxon>Eumeta</taxon>
    </lineage>
</organism>
<accession>A0A4C1UKA9</accession>
<dbReference type="Proteomes" id="UP000299102">
    <property type="component" value="Unassembled WGS sequence"/>
</dbReference>
<proteinExistence type="predicted"/>
<dbReference type="EMBL" id="BGZK01000184">
    <property type="protein sequence ID" value="GBP26759.1"/>
    <property type="molecule type" value="Genomic_DNA"/>
</dbReference>